<feature type="chain" id="PRO_5003155886" description="Sulfotransferase" evidence="2">
    <location>
        <begin position="25"/>
        <end position="426"/>
    </location>
</feature>
<evidence type="ECO:0000256" key="2">
    <source>
        <dbReference type="SAM" id="SignalP"/>
    </source>
</evidence>
<organism evidence="4">
    <name type="scientific">Chlorella variabilis</name>
    <name type="common">Green alga</name>
    <dbReference type="NCBI Taxonomy" id="554065"/>
    <lineage>
        <taxon>Eukaryota</taxon>
        <taxon>Viridiplantae</taxon>
        <taxon>Chlorophyta</taxon>
        <taxon>core chlorophytes</taxon>
        <taxon>Trebouxiophyceae</taxon>
        <taxon>Chlorellales</taxon>
        <taxon>Chlorellaceae</taxon>
        <taxon>Chlorella clade</taxon>
        <taxon>Chlorella</taxon>
    </lineage>
</organism>
<feature type="compositionally biased region" description="Gly residues" evidence="1">
    <location>
        <begin position="47"/>
        <end position="57"/>
    </location>
</feature>
<evidence type="ECO:0000313" key="4">
    <source>
        <dbReference type="Proteomes" id="UP000008141"/>
    </source>
</evidence>
<proteinExistence type="predicted"/>
<evidence type="ECO:0000313" key="3">
    <source>
        <dbReference type="EMBL" id="EFN58881.1"/>
    </source>
</evidence>
<dbReference type="GO" id="GO:0008146">
    <property type="term" value="F:sulfotransferase activity"/>
    <property type="evidence" value="ECO:0007669"/>
    <property type="project" value="InterPro"/>
</dbReference>
<evidence type="ECO:0008006" key="5">
    <source>
        <dbReference type="Google" id="ProtNLM"/>
    </source>
</evidence>
<dbReference type="InterPro" id="IPR005331">
    <property type="entry name" value="Sulfotransferase"/>
</dbReference>
<dbReference type="OrthoDB" id="48731at2759"/>
<feature type="signal peptide" evidence="2">
    <location>
        <begin position="1"/>
        <end position="24"/>
    </location>
</feature>
<accession>E1Z673</accession>
<sequence>MLARPYWAWSKLALAVLLALSVYCRRLQPHELLNDSQLPGGMQHSRAGGGAAAGGGSDQLSGRRQLGDGAGHAGAVEGAVLTAAAAGANDPHTAAVMAGAGVHGFVRKAGPLDPLHWQAGSFDWRVLQRQSWLDERARLLAEGSPPPPLPLLSSCQVFVNHLYRVIYLRHAKTASSSLLCHFSGCREEKAGGGSGKADTSFQHLKLAPGQELEALWRDYLVVTFVRNPYQRAVSAYKMMARQGDPRRAADNGTADNGTADNGTAAYSWDNFCADPAGFADECLADPVCRKKGREFVYAHIEPQQPCVVSANGGWAVDFIGRVEHMDEDLGAVLRELERRRPQDAPPIKQLDHSLENVNGRGCNETGEGRPHPVAKEQYCNPAEYYSGRHAACFAAVQRHYAGDVAMLQFGPQDEARAATAQRRRLG</sequence>
<dbReference type="Proteomes" id="UP000008141">
    <property type="component" value="Unassembled WGS sequence"/>
</dbReference>
<feature type="region of interest" description="Disordered" evidence="1">
    <location>
        <begin position="35"/>
        <end position="70"/>
    </location>
</feature>
<dbReference type="Pfam" id="PF03567">
    <property type="entry name" value="Sulfotransfer_2"/>
    <property type="match status" value="1"/>
</dbReference>
<evidence type="ECO:0000256" key="1">
    <source>
        <dbReference type="SAM" id="MobiDB-lite"/>
    </source>
</evidence>
<keyword evidence="4" id="KW-1185">Reference proteome</keyword>
<protein>
    <recommendedName>
        <fullName evidence="5">Sulfotransferase</fullName>
    </recommendedName>
</protein>
<dbReference type="AlphaFoldDB" id="E1Z673"/>
<name>E1Z673_CHLVA</name>
<keyword evidence="2" id="KW-0732">Signal</keyword>
<dbReference type="EMBL" id="GL433837">
    <property type="protein sequence ID" value="EFN58881.1"/>
    <property type="molecule type" value="Genomic_DNA"/>
</dbReference>
<dbReference type="GeneID" id="17358381"/>
<dbReference type="RefSeq" id="XP_005850983.1">
    <property type="nucleotide sequence ID" value="XM_005850921.1"/>
</dbReference>
<dbReference type="InParanoid" id="E1Z673"/>
<dbReference type="KEGG" id="cvr:CHLNCDRAFT_140783"/>
<gene>
    <name evidence="3" type="ORF">CHLNCDRAFT_140783</name>
</gene>
<dbReference type="GO" id="GO:0016020">
    <property type="term" value="C:membrane"/>
    <property type="evidence" value="ECO:0007669"/>
    <property type="project" value="InterPro"/>
</dbReference>
<reference evidence="3 4" key="1">
    <citation type="journal article" date="2010" name="Plant Cell">
        <title>The Chlorella variabilis NC64A genome reveals adaptation to photosymbiosis, coevolution with viruses, and cryptic sex.</title>
        <authorList>
            <person name="Blanc G."/>
            <person name="Duncan G."/>
            <person name="Agarkova I."/>
            <person name="Borodovsky M."/>
            <person name="Gurnon J."/>
            <person name="Kuo A."/>
            <person name="Lindquist E."/>
            <person name="Lucas S."/>
            <person name="Pangilinan J."/>
            <person name="Polle J."/>
            <person name="Salamov A."/>
            <person name="Terry A."/>
            <person name="Yamada T."/>
            <person name="Dunigan D.D."/>
            <person name="Grigoriev I.V."/>
            <person name="Claverie J.M."/>
            <person name="Van Etten J.L."/>
        </authorList>
    </citation>
    <scope>NUCLEOTIDE SEQUENCE [LARGE SCALE GENOMIC DNA]</scope>
    <source>
        <strain evidence="3 4">NC64A</strain>
    </source>
</reference>